<dbReference type="EC" id="6.1.1.12" evidence="8"/>
<keyword evidence="4 8" id="KW-0547">Nucleotide-binding</keyword>
<dbReference type="GO" id="GO:0016874">
    <property type="term" value="F:ligase activity"/>
    <property type="evidence" value="ECO:0007669"/>
    <property type="project" value="UniProtKB-KW"/>
</dbReference>
<comment type="catalytic activity">
    <reaction evidence="8">
        <text>tRNA(Asp) + L-aspartate + ATP = L-aspartyl-tRNA(Asp) + AMP + diphosphate</text>
        <dbReference type="Rhea" id="RHEA:19649"/>
        <dbReference type="Rhea" id="RHEA-COMP:9660"/>
        <dbReference type="Rhea" id="RHEA-COMP:9678"/>
        <dbReference type="ChEBI" id="CHEBI:29991"/>
        <dbReference type="ChEBI" id="CHEBI:30616"/>
        <dbReference type="ChEBI" id="CHEBI:33019"/>
        <dbReference type="ChEBI" id="CHEBI:78442"/>
        <dbReference type="ChEBI" id="CHEBI:78516"/>
        <dbReference type="ChEBI" id="CHEBI:456215"/>
        <dbReference type="EC" id="6.1.1.12"/>
    </reaction>
</comment>
<comment type="similarity">
    <text evidence="1 8">Belongs to the class-II aminoacyl-tRNA synthetase family. Type 1 subfamily.</text>
</comment>
<dbReference type="SUPFAM" id="SSF55681">
    <property type="entry name" value="Class II aaRS and biotin synthetases"/>
    <property type="match status" value="1"/>
</dbReference>
<dbReference type="InterPro" id="IPR047090">
    <property type="entry name" value="AspRS_core"/>
</dbReference>
<feature type="binding site" evidence="8">
    <location>
        <position position="228"/>
    </location>
    <ligand>
        <name>ATP</name>
        <dbReference type="ChEBI" id="CHEBI:30616"/>
    </ligand>
</feature>
<evidence type="ECO:0000313" key="10">
    <source>
        <dbReference type="EMBL" id="GGQ11835.1"/>
    </source>
</evidence>
<evidence type="ECO:0000256" key="2">
    <source>
        <dbReference type="ARBA" id="ARBA00022490"/>
    </source>
</evidence>
<keyword evidence="11" id="KW-1185">Reference proteome</keyword>
<dbReference type="PANTHER" id="PTHR22594:SF5">
    <property type="entry name" value="ASPARTATE--TRNA LIGASE, MITOCHONDRIAL"/>
    <property type="match status" value="1"/>
</dbReference>
<feature type="binding site" evidence="8">
    <location>
        <position position="219"/>
    </location>
    <ligand>
        <name>L-aspartate</name>
        <dbReference type="ChEBI" id="CHEBI:29991"/>
    </ligand>
</feature>
<comment type="subcellular location">
    <subcellularLocation>
        <location evidence="8">Cytoplasm</location>
    </subcellularLocation>
</comment>
<dbReference type="InterPro" id="IPR004524">
    <property type="entry name" value="Asp-tRNA-ligase_1"/>
</dbReference>
<dbReference type="SUPFAM" id="SSF50249">
    <property type="entry name" value="Nucleic acid-binding proteins"/>
    <property type="match status" value="1"/>
</dbReference>
<proteinExistence type="inferred from homology"/>
<sequence>MRSHYCGDINKSHLDQEVTLVGWVNRSRDLGGVVFLDLRDREGLVQVVYDPDLKEVFDVASTLRSEFCVQVKGLVRARPDSQINAQMKTGEIEILGKQLTIINASAPLPLSMDNYQNNSEEQRLKYRYLDLRRPEMAERLIFRAKVTSAVRRFLDGNGFLDIETPILTKATPEGARDYLVPSRTYKGQFFALPQSPQLFKQLLMMSGFDRYYQIVKCFRDEDLRADRQPEFTQIDIETSFMSSEQVMEKTEQMMRGLFQDLLNVDLGEFPRMSYAEAMKRYGSDKPDLRNPLELVDIADLVKDVEFAVFNGPANDAEGRVAALRIPTGASLSRKQIDDYTKYAGIYGAKGLAWMKINDLDAGMDGIQSPVLKFLSEDIAKNIISRTGAQTGDIILFGADKANVVAEAMGALRLKAGEDFDLLEGQWRPMWVVDFPMFEKINGGFHAVHHPFTAPRGISAAELAADPAAAISDAYDMVLNGCELGGGSVRIHNAEMQSTVFSILGIEAEEAKEKFGFLLEALRYGTPPHAGLAFGLDRIIMLMTGATSIRDVMAFPKTTTAACPLTNAPGFANPVQLTELGIAVIEKAKTEE</sequence>
<dbReference type="Proteomes" id="UP000619118">
    <property type="component" value="Unassembled WGS sequence"/>
</dbReference>
<evidence type="ECO:0000259" key="9">
    <source>
        <dbReference type="PROSITE" id="PS50862"/>
    </source>
</evidence>
<gene>
    <name evidence="8 10" type="primary">aspS</name>
    <name evidence="10" type="ORF">GCM10009411_10700</name>
</gene>
<feature type="binding site" evidence="8">
    <location>
        <position position="448"/>
    </location>
    <ligand>
        <name>L-aspartate</name>
        <dbReference type="ChEBI" id="CHEBI:29991"/>
    </ligand>
</feature>
<feature type="domain" description="Aminoacyl-transfer RNA synthetases class-II family profile" evidence="9">
    <location>
        <begin position="143"/>
        <end position="555"/>
    </location>
</feature>
<organism evidence="10 11">
    <name type="scientific">Shewanella litoralis</name>
    <dbReference type="NCBI Taxonomy" id="2282700"/>
    <lineage>
        <taxon>Bacteria</taxon>
        <taxon>Pseudomonadati</taxon>
        <taxon>Pseudomonadota</taxon>
        <taxon>Gammaproteobacteria</taxon>
        <taxon>Alteromonadales</taxon>
        <taxon>Shewanellaceae</taxon>
        <taxon>Shewanella</taxon>
    </lineage>
</organism>
<keyword evidence="7 8" id="KW-0030">Aminoacyl-tRNA synthetase</keyword>
<evidence type="ECO:0000256" key="4">
    <source>
        <dbReference type="ARBA" id="ARBA00022741"/>
    </source>
</evidence>
<dbReference type="SUPFAM" id="SSF55261">
    <property type="entry name" value="GAD domain-like"/>
    <property type="match status" value="1"/>
</dbReference>
<name>A0ABQ2R7Q5_9GAMM</name>
<dbReference type="Pfam" id="PF02938">
    <property type="entry name" value="GAD"/>
    <property type="match status" value="1"/>
</dbReference>
<dbReference type="Gene3D" id="3.30.930.10">
    <property type="entry name" value="Bira Bifunctional Protein, Domain 2"/>
    <property type="match status" value="1"/>
</dbReference>
<feature type="binding site" evidence="8">
    <location>
        <position position="173"/>
    </location>
    <ligand>
        <name>L-aspartate</name>
        <dbReference type="ChEBI" id="CHEBI:29991"/>
    </ligand>
</feature>
<comment type="subunit">
    <text evidence="8">Homodimer.</text>
</comment>
<dbReference type="NCBIfam" id="NF001750">
    <property type="entry name" value="PRK00476.1"/>
    <property type="match status" value="1"/>
</dbReference>
<comment type="caution">
    <text evidence="8">Lacks conserved residue(s) required for the propagation of feature annotation.</text>
</comment>
<protein>
    <recommendedName>
        <fullName evidence="8">Aspartate--tRNA ligase</fullName>
        <ecNumber evidence="8">6.1.1.12</ecNumber>
    </recommendedName>
    <alternativeName>
        <fullName evidence="8">Aspartyl-tRNA synthetase</fullName>
        <shortName evidence="8">AspRS</shortName>
    </alternativeName>
</protein>
<evidence type="ECO:0000256" key="1">
    <source>
        <dbReference type="ARBA" id="ARBA00006303"/>
    </source>
</evidence>
<comment type="caution">
    <text evidence="10">The sequence shown here is derived from an EMBL/GenBank/DDBJ whole genome shotgun (WGS) entry which is preliminary data.</text>
</comment>
<evidence type="ECO:0000256" key="7">
    <source>
        <dbReference type="ARBA" id="ARBA00023146"/>
    </source>
</evidence>
<dbReference type="Pfam" id="PF01336">
    <property type="entry name" value="tRNA_anti-codon"/>
    <property type="match status" value="1"/>
</dbReference>
<dbReference type="PANTHER" id="PTHR22594">
    <property type="entry name" value="ASPARTYL/LYSYL-TRNA SYNTHETASE"/>
    <property type="match status" value="1"/>
</dbReference>
<keyword evidence="6 8" id="KW-0648">Protein biosynthesis</keyword>
<dbReference type="InterPro" id="IPR029351">
    <property type="entry name" value="GAD_dom"/>
</dbReference>
<dbReference type="CDD" id="cd04317">
    <property type="entry name" value="EcAspRS_like_N"/>
    <property type="match status" value="1"/>
</dbReference>
<dbReference type="PRINTS" id="PR01042">
    <property type="entry name" value="TRNASYNTHASP"/>
</dbReference>
<evidence type="ECO:0000256" key="6">
    <source>
        <dbReference type="ARBA" id="ARBA00022917"/>
    </source>
</evidence>
<dbReference type="Pfam" id="PF00152">
    <property type="entry name" value="tRNA-synt_2"/>
    <property type="match status" value="1"/>
</dbReference>
<evidence type="ECO:0000313" key="11">
    <source>
        <dbReference type="Proteomes" id="UP000619118"/>
    </source>
</evidence>
<dbReference type="InterPro" id="IPR047089">
    <property type="entry name" value="Asp-tRNA-ligase_1_N"/>
</dbReference>
<evidence type="ECO:0000256" key="5">
    <source>
        <dbReference type="ARBA" id="ARBA00022840"/>
    </source>
</evidence>
<dbReference type="InterPro" id="IPR004364">
    <property type="entry name" value="Aa-tRNA-synt_II"/>
</dbReference>
<dbReference type="CDD" id="cd00777">
    <property type="entry name" value="AspRS_core"/>
    <property type="match status" value="1"/>
</dbReference>
<keyword evidence="2 8" id="KW-0963">Cytoplasm</keyword>
<dbReference type="EMBL" id="BMQX01000005">
    <property type="protein sequence ID" value="GGQ11835.1"/>
    <property type="molecule type" value="Genomic_DNA"/>
</dbReference>
<dbReference type="PROSITE" id="PS50862">
    <property type="entry name" value="AA_TRNA_LIGASE_II"/>
    <property type="match status" value="1"/>
</dbReference>
<feature type="binding site" evidence="8">
    <location>
        <position position="482"/>
    </location>
    <ligand>
        <name>ATP</name>
        <dbReference type="ChEBI" id="CHEBI:30616"/>
    </ligand>
</feature>
<dbReference type="Gene3D" id="3.30.1360.30">
    <property type="entry name" value="GAD-like domain"/>
    <property type="match status" value="1"/>
</dbReference>
<keyword evidence="3 8" id="KW-0436">Ligase</keyword>
<accession>A0ABQ2R7Q5</accession>
<dbReference type="HAMAP" id="MF_00044">
    <property type="entry name" value="Asp_tRNA_synth_type1"/>
    <property type="match status" value="1"/>
</dbReference>
<feature type="binding site" evidence="8">
    <location>
        <position position="489"/>
    </location>
    <ligand>
        <name>L-aspartate</name>
        <dbReference type="ChEBI" id="CHEBI:29991"/>
    </ligand>
</feature>
<reference evidence="11" key="1">
    <citation type="journal article" date="2019" name="Int. J. Syst. Evol. Microbiol.">
        <title>The Global Catalogue of Microorganisms (GCM) 10K type strain sequencing project: providing services to taxonomists for standard genome sequencing and annotation.</title>
        <authorList>
            <consortium name="The Broad Institute Genomics Platform"/>
            <consortium name="The Broad Institute Genome Sequencing Center for Infectious Disease"/>
            <person name="Wu L."/>
            <person name="Ma J."/>
        </authorList>
    </citation>
    <scope>NUCLEOTIDE SEQUENCE [LARGE SCALE GENOMIC DNA]</scope>
    <source>
        <strain evidence="11">JCM 32306</strain>
    </source>
</reference>
<feature type="region of interest" description="Aspartate" evidence="8">
    <location>
        <begin position="197"/>
        <end position="200"/>
    </location>
</feature>
<feature type="binding site" evidence="8">
    <location>
        <begin position="219"/>
        <end position="221"/>
    </location>
    <ligand>
        <name>ATP</name>
        <dbReference type="ChEBI" id="CHEBI:30616"/>
    </ligand>
</feature>
<comment type="function">
    <text evidence="8">Catalyzes the attachment of L-aspartate to tRNA(Asp) in a two-step reaction: L-aspartate is first activated by ATP to form Asp-AMP and then transferred to the acceptor end of tRNA(Asp).</text>
</comment>
<dbReference type="InterPro" id="IPR002312">
    <property type="entry name" value="Asp/Asn-tRNA-synth_IIb"/>
</dbReference>
<dbReference type="InterPro" id="IPR012340">
    <property type="entry name" value="NA-bd_OB-fold"/>
</dbReference>
<dbReference type="InterPro" id="IPR004365">
    <property type="entry name" value="NA-bd_OB_tRNA"/>
</dbReference>
<keyword evidence="5 8" id="KW-0067">ATP-binding</keyword>
<dbReference type="Gene3D" id="2.40.50.140">
    <property type="entry name" value="Nucleic acid-binding proteins"/>
    <property type="match status" value="1"/>
</dbReference>
<evidence type="ECO:0000256" key="3">
    <source>
        <dbReference type="ARBA" id="ARBA00022598"/>
    </source>
</evidence>
<feature type="binding site" evidence="8">
    <location>
        <begin position="534"/>
        <end position="537"/>
    </location>
    <ligand>
        <name>ATP</name>
        <dbReference type="ChEBI" id="CHEBI:30616"/>
    </ligand>
</feature>
<dbReference type="RefSeq" id="WP_160052839.1">
    <property type="nucleotide sequence ID" value="NZ_BMQX01000005.1"/>
</dbReference>
<dbReference type="InterPro" id="IPR006195">
    <property type="entry name" value="aa-tRNA-synth_II"/>
</dbReference>
<dbReference type="InterPro" id="IPR004115">
    <property type="entry name" value="GAD-like_sf"/>
</dbReference>
<evidence type="ECO:0000256" key="8">
    <source>
        <dbReference type="HAMAP-Rule" id="MF_00044"/>
    </source>
</evidence>
<dbReference type="InterPro" id="IPR045864">
    <property type="entry name" value="aa-tRNA-synth_II/BPL/LPL"/>
</dbReference>
<dbReference type="NCBIfam" id="TIGR00459">
    <property type="entry name" value="aspS_bact"/>
    <property type="match status" value="1"/>
</dbReference>